<dbReference type="InterPro" id="IPR036875">
    <property type="entry name" value="Znf_CCHC_sf"/>
</dbReference>
<feature type="region of interest" description="Disordered" evidence="3">
    <location>
        <begin position="68"/>
        <end position="98"/>
    </location>
</feature>
<feature type="compositionally biased region" description="Basic and acidic residues" evidence="3">
    <location>
        <begin position="274"/>
        <end position="286"/>
    </location>
</feature>
<organism evidence="5 6">
    <name type="scientific">Cuscuta campestris</name>
    <dbReference type="NCBI Taxonomy" id="132261"/>
    <lineage>
        <taxon>Eukaryota</taxon>
        <taxon>Viridiplantae</taxon>
        <taxon>Streptophyta</taxon>
        <taxon>Embryophyta</taxon>
        <taxon>Tracheophyta</taxon>
        <taxon>Spermatophyta</taxon>
        <taxon>Magnoliopsida</taxon>
        <taxon>eudicotyledons</taxon>
        <taxon>Gunneridae</taxon>
        <taxon>Pentapetalae</taxon>
        <taxon>asterids</taxon>
        <taxon>lamiids</taxon>
        <taxon>Solanales</taxon>
        <taxon>Convolvulaceae</taxon>
        <taxon>Cuscuteae</taxon>
        <taxon>Cuscuta</taxon>
        <taxon>Cuscuta subgen. Grammica</taxon>
        <taxon>Cuscuta sect. Cleistogrammica</taxon>
    </lineage>
</organism>
<dbReference type="Pfam" id="PF22936">
    <property type="entry name" value="Pol_BBD"/>
    <property type="match status" value="1"/>
</dbReference>
<keyword evidence="1" id="KW-0863">Zinc-finger</keyword>
<evidence type="ECO:0000256" key="2">
    <source>
        <dbReference type="SAM" id="Coils"/>
    </source>
</evidence>
<evidence type="ECO:0000313" key="6">
    <source>
        <dbReference type="Proteomes" id="UP000595140"/>
    </source>
</evidence>
<feature type="compositionally biased region" description="Polar residues" evidence="3">
    <location>
        <begin position="816"/>
        <end position="843"/>
    </location>
</feature>
<keyword evidence="1" id="KW-0479">Metal-binding</keyword>
<dbReference type="Gene3D" id="4.10.60.10">
    <property type="entry name" value="Zinc finger, CCHC-type"/>
    <property type="match status" value="1"/>
</dbReference>
<accession>A0A484NE14</accession>
<keyword evidence="2" id="KW-0175">Coiled coil</keyword>
<evidence type="ECO:0000256" key="3">
    <source>
        <dbReference type="SAM" id="MobiDB-lite"/>
    </source>
</evidence>
<dbReference type="Proteomes" id="UP000595140">
    <property type="component" value="Unassembled WGS sequence"/>
</dbReference>
<name>A0A484NE14_9ASTE</name>
<dbReference type="GO" id="GO:0003676">
    <property type="term" value="F:nucleic acid binding"/>
    <property type="evidence" value="ECO:0007669"/>
    <property type="project" value="InterPro"/>
</dbReference>
<feature type="region of interest" description="Disordered" evidence="3">
    <location>
        <begin position="731"/>
        <end position="759"/>
    </location>
</feature>
<evidence type="ECO:0000256" key="1">
    <source>
        <dbReference type="PROSITE-ProRule" id="PRU00047"/>
    </source>
</evidence>
<evidence type="ECO:0000313" key="5">
    <source>
        <dbReference type="EMBL" id="VFQ99641.1"/>
    </source>
</evidence>
<dbReference type="SMART" id="SM00343">
    <property type="entry name" value="ZnF_C2HC"/>
    <property type="match status" value="1"/>
</dbReference>
<dbReference type="SUPFAM" id="SSF57756">
    <property type="entry name" value="Retrovirus zinc finger-like domains"/>
    <property type="match status" value="1"/>
</dbReference>
<evidence type="ECO:0000259" key="4">
    <source>
        <dbReference type="PROSITE" id="PS50158"/>
    </source>
</evidence>
<reference evidence="5 6" key="1">
    <citation type="submission" date="2018-04" db="EMBL/GenBank/DDBJ databases">
        <authorList>
            <person name="Vogel A."/>
        </authorList>
    </citation>
    <scope>NUCLEOTIDE SEQUENCE [LARGE SCALE GENOMIC DNA]</scope>
</reference>
<keyword evidence="1" id="KW-0862">Zinc</keyword>
<feature type="region of interest" description="Disordered" evidence="3">
    <location>
        <begin position="784"/>
        <end position="849"/>
    </location>
</feature>
<dbReference type="InterPro" id="IPR001878">
    <property type="entry name" value="Znf_CCHC"/>
</dbReference>
<feature type="region of interest" description="Disordered" evidence="3">
    <location>
        <begin position="1025"/>
        <end position="1053"/>
    </location>
</feature>
<feature type="compositionally biased region" description="Polar residues" evidence="3">
    <location>
        <begin position="1025"/>
        <end position="1037"/>
    </location>
</feature>
<dbReference type="GO" id="GO:0008270">
    <property type="term" value="F:zinc ion binding"/>
    <property type="evidence" value="ECO:0007669"/>
    <property type="project" value="UniProtKB-KW"/>
</dbReference>
<feature type="domain" description="CCHC-type" evidence="4">
    <location>
        <begin position="48"/>
        <end position="62"/>
    </location>
</feature>
<keyword evidence="6" id="KW-1185">Reference proteome</keyword>
<protein>
    <recommendedName>
        <fullName evidence="4">CCHC-type domain-containing protein</fullName>
    </recommendedName>
</protein>
<feature type="compositionally biased region" description="Basic and acidic residues" evidence="3">
    <location>
        <begin position="236"/>
        <end position="246"/>
    </location>
</feature>
<gene>
    <name evidence="5" type="ORF">CCAM_LOCUS41417</name>
</gene>
<feature type="coiled-coil region" evidence="2">
    <location>
        <begin position="166"/>
        <end position="228"/>
    </location>
</feature>
<sequence>MENYDEEFAMMVKQFRKFKKFFKKADSIRRPTKGKPQVSDSPPESYLCYNCRKPGHWKSACPYPKMEKYGERERNKKKKKAMVAAESDESSSSSSDEEALVCMEHRVEKSNHEDRWTMSEDDTLCLMAKDDADQEVTSQTSCSSSYESIPTSENLFDQFKKMMVDFEEINLKHSSLTEENKLLSEENLKLTEGRKSQLDEITQLKTENESLSEKVKSLNKELGTLKSKEAVNKLLETTKHKGREGLGFDPSSSKRKGRTTFIPPKPTAKPNKQKGKEKEKPTEVPKKVVPPKNYRKLDKPQKGNNFRRKPSNPHYTRGYTHYGVDRSFPKNSEWRTIPRYSHPPPQKLFVPPKYTYNRHRTHYAQPRQNYRSYQPRFAWRKQEIAPPARRKFYAYNYDYNPNKFRAARKISCNFKLDEAAQYPGVWYLDSGCSRHMTGDASLLSNLIPYDGPRVTFGGSNDFGLTKGLGNLVYKGLTIQAVSYVEVLNYNLLSISQFCDKGYSLEFCKDMASLKNISTNEVILTRKRIRNIYEVMWDNVKEACLISKLKKLEAKCSSSTFFQSYLEMIAAQELSEFLQMEIRLKFEEEVLEFYRNGEVKTAHSKKNPQRTFPVIKSTVGAKKADLNNNYKLVLELVIACLECGSGGHANDITQERAFIINALITKTKVNWAAHFFNSISKHLGKPNQKYLCQGLYLRHILESMGIASKGKKYEERYWLYYLSSKGENRAGTSATAEESSSDNVPLIHMTKTTKRKKVVSPSIEAPQNLALICLEEEEEVSDHAELQRKKKRKINSPSTSGNVNPDELKEKEPAEETSAQNRSTQQLEEETPQVQSLPTPSSQPHTDDADNKFSQLYYNWRAWKVRNSAEQLLDWDQQLKNEEIIKKCLGIPDNHNCEDILNDYWVWQKNPEDLHMEYLANTPVSDCEADDEDTAVFKPVFSKVTEDQVALTSVETTVEDFQTFPETSPAFETETSPAFQETSHASEMVLTEVVQEKATSPPQEQNQETASEEEIQELIQSQVLETLTTPGEISNPTETEIPEKSAKIPEQSALPETIEQAVEVQRNSGEVEKETQMAEVEVCQTPVAIFEDQNKAEERDSLSRDISNFALDEAEGESERTLKVTDEEDVQEDAESLPMQLFQRTPSSHQVTNFHFHSSSTHTLPDEIPEIWTKKVQGLIESALASQHASFRQEIEQMEAKYTQLLEKSEEKHSTDLKEIGKAVDKTLEIISLLSNTVSNSMEIYASDSQLQFKEFNKIKEQIASVTVSLQKQMSLLQMDIKSALAVASANQVVIKDYLKVIIDNQKEAYKLFRLIGAHSGNCKMEVILQQHSPSPIPQLPIAVKEGEASYIPSHLNMTNLILEAQQRNPENSAQHLSSSGLDGTEFIGAVVDHFSDAAQSEERRENLRRIKELCGNMQGISEVAGSSKRKRN</sequence>
<dbReference type="OrthoDB" id="1749249at2759"/>
<dbReference type="PROSITE" id="PS50158">
    <property type="entry name" value="ZF_CCHC"/>
    <property type="match status" value="1"/>
</dbReference>
<feature type="region of interest" description="Disordered" evidence="3">
    <location>
        <begin position="236"/>
        <end position="322"/>
    </location>
</feature>
<dbReference type="EMBL" id="OOIL02006666">
    <property type="protein sequence ID" value="VFQ99641.1"/>
    <property type="molecule type" value="Genomic_DNA"/>
</dbReference>
<dbReference type="InterPro" id="IPR054722">
    <property type="entry name" value="PolX-like_BBD"/>
</dbReference>
<dbReference type="Pfam" id="PF00098">
    <property type="entry name" value="zf-CCHC"/>
    <property type="match status" value="1"/>
</dbReference>
<proteinExistence type="predicted"/>